<keyword evidence="1" id="KW-1133">Transmembrane helix</keyword>
<evidence type="ECO:0000313" key="4">
    <source>
        <dbReference type="Proteomes" id="UP000261811"/>
    </source>
</evidence>
<keyword evidence="4" id="KW-1185">Reference proteome</keyword>
<evidence type="ECO:0000313" key="3">
    <source>
        <dbReference type="EMBL" id="RFU39786.1"/>
    </source>
</evidence>
<keyword evidence="1" id="KW-0472">Membrane</keyword>
<evidence type="ECO:0000256" key="1">
    <source>
        <dbReference type="SAM" id="Phobius"/>
    </source>
</evidence>
<feature type="transmembrane region" description="Helical" evidence="1">
    <location>
        <begin position="42"/>
        <end position="61"/>
    </location>
</feature>
<dbReference type="Proteomes" id="UP000261811">
    <property type="component" value="Unassembled WGS sequence"/>
</dbReference>
<feature type="domain" description="Low molecular weight protein antigen 6 PH" evidence="2">
    <location>
        <begin position="64"/>
        <end position="133"/>
    </location>
</feature>
<keyword evidence="1" id="KW-0812">Transmembrane</keyword>
<dbReference type="RefSeq" id="WP_117359081.1">
    <property type="nucleotide sequence ID" value="NZ_QURH01000324.1"/>
</dbReference>
<dbReference type="OrthoDB" id="3819655at2"/>
<organism evidence="3 4">
    <name type="scientific">Actinomadura logoneensis</name>
    <dbReference type="NCBI Taxonomy" id="2293572"/>
    <lineage>
        <taxon>Bacteria</taxon>
        <taxon>Bacillati</taxon>
        <taxon>Actinomycetota</taxon>
        <taxon>Actinomycetes</taxon>
        <taxon>Streptosporangiales</taxon>
        <taxon>Thermomonosporaceae</taxon>
        <taxon>Actinomadura</taxon>
    </lineage>
</organism>
<sequence>MTPLYTARSPVARAAAWAWVAFTVLNLLDLGLGLTGKPARDATGAVMAALLLLGCGIAYVLGLRPAIVADEAGVTLRNPLRDVRAPWRSVRRVEGRDAVVVTFAQADGAERSVRAWVLQTSPRSAAKAEARTQREAAKLPKGAATALKGRTPTMFAIDQLNEIAERERPRSDEDATTGTVAWSPVAVASLAVPFVLLLVVVAVL</sequence>
<proteinExistence type="predicted"/>
<dbReference type="InterPro" id="IPR019692">
    <property type="entry name" value="CFP-6_PH"/>
</dbReference>
<protein>
    <submittedName>
        <fullName evidence="3">PH domain-containing protein</fullName>
    </submittedName>
</protein>
<dbReference type="Pfam" id="PF10756">
    <property type="entry name" value="bPH_6"/>
    <property type="match status" value="1"/>
</dbReference>
<feature type="transmembrane region" description="Helical" evidence="1">
    <location>
        <begin position="181"/>
        <end position="203"/>
    </location>
</feature>
<dbReference type="AlphaFoldDB" id="A0A372JIZ7"/>
<feature type="transmembrane region" description="Helical" evidence="1">
    <location>
        <begin position="16"/>
        <end position="35"/>
    </location>
</feature>
<reference evidence="3 4" key="1">
    <citation type="submission" date="2018-08" db="EMBL/GenBank/DDBJ databases">
        <title>Actinomadura jelena sp. nov., a novel Actinomycete isolated from soil in Chad.</title>
        <authorList>
            <person name="Shi L."/>
        </authorList>
    </citation>
    <scope>NUCLEOTIDE SEQUENCE [LARGE SCALE GENOMIC DNA]</scope>
    <source>
        <strain evidence="3 4">NEAU-G17</strain>
    </source>
</reference>
<comment type="caution">
    <text evidence="3">The sequence shown here is derived from an EMBL/GenBank/DDBJ whole genome shotgun (WGS) entry which is preliminary data.</text>
</comment>
<gene>
    <name evidence="3" type="ORF">DZF91_20555</name>
</gene>
<evidence type="ECO:0000259" key="2">
    <source>
        <dbReference type="Pfam" id="PF10756"/>
    </source>
</evidence>
<dbReference type="EMBL" id="QURH01000324">
    <property type="protein sequence ID" value="RFU39786.1"/>
    <property type="molecule type" value="Genomic_DNA"/>
</dbReference>
<name>A0A372JIZ7_9ACTN</name>
<accession>A0A372JIZ7</accession>